<name>A0ABT0GWI4_9HYPH</name>
<dbReference type="Gene3D" id="1.10.10.10">
    <property type="entry name" value="Winged helix-like DNA-binding domain superfamily/Winged helix DNA-binding domain"/>
    <property type="match status" value="1"/>
</dbReference>
<dbReference type="PROSITE" id="PS52050">
    <property type="entry name" value="WYL"/>
    <property type="match status" value="1"/>
</dbReference>
<evidence type="ECO:0000313" key="3">
    <source>
        <dbReference type="EMBL" id="MCK7613807.1"/>
    </source>
</evidence>
<proteinExistence type="predicted"/>
<dbReference type="InterPro" id="IPR013196">
    <property type="entry name" value="HTH_11"/>
</dbReference>
<comment type="caution">
    <text evidence="3">The sequence shown here is derived from an EMBL/GenBank/DDBJ whole genome shotgun (WGS) entry which is preliminary data.</text>
</comment>
<dbReference type="RefSeq" id="WP_248156037.1">
    <property type="nucleotide sequence ID" value="NZ_JALNMJ010000011.1"/>
</dbReference>
<accession>A0ABT0GWI4</accession>
<evidence type="ECO:0000259" key="1">
    <source>
        <dbReference type="Pfam" id="PF08279"/>
    </source>
</evidence>
<reference evidence="3" key="1">
    <citation type="submission" date="2022-04" db="EMBL/GenBank/DDBJ databases">
        <title>Roseibium sp. CAU 1639 isolated from mud.</title>
        <authorList>
            <person name="Kim W."/>
        </authorList>
    </citation>
    <scope>NUCLEOTIDE SEQUENCE</scope>
    <source>
        <strain evidence="3">CAU 1639</strain>
    </source>
</reference>
<organism evidence="3 4">
    <name type="scientific">Roseibium sediminicola</name>
    <dbReference type="NCBI Taxonomy" id="2933272"/>
    <lineage>
        <taxon>Bacteria</taxon>
        <taxon>Pseudomonadati</taxon>
        <taxon>Pseudomonadota</taxon>
        <taxon>Alphaproteobacteria</taxon>
        <taxon>Hyphomicrobiales</taxon>
        <taxon>Stappiaceae</taxon>
        <taxon>Roseibium</taxon>
    </lineage>
</organism>
<feature type="domain" description="Helix-turn-helix type 11" evidence="1">
    <location>
        <begin position="6"/>
        <end position="60"/>
    </location>
</feature>
<keyword evidence="4" id="KW-1185">Reference proteome</keyword>
<dbReference type="InterPro" id="IPR036388">
    <property type="entry name" value="WH-like_DNA-bd_sf"/>
</dbReference>
<dbReference type="EMBL" id="JALNMJ010000011">
    <property type="protein sequence ID" value="MCK7613807.1"/>
    <property type="molecule type" value="Genomic_DNA"/>
</dbReference>
<feature type="domain" description="WYL" evidence="2">
    <location>
        <begin position="140"/>
        <end position="200"/>
    </location>
</feature>
<protein>
    <submittedName>
        <fullName evidence="3">YafY family transcriptional regulator</fullName>
    </submittedName>
</protein>
<dbReference type="PANTHER" id="PTHR34580:SF3">
    <property type="entry name" value="PROTEIN PAFB"/>
    <property type="match status" value="1"/>
</dbReference>
<evidence type="ECO:0000259" key="2">
    <source>
        <dbReference type="Pfam" id="PF13280"/>
    </source>
</evidence>
<gene>
    <name evidence="3" type="ORF">M0H32_16690</name>
</gene>
<dbReference type="InterPro" id="IPR026881">
    <property type="entry name" value="WYL_dom"/>
</dbReference>
<dbReference type="Pfam" id="PF13280">
    <property type="entry name" value="WYL"/>
    <property type="match status" value="1"/>
</dbReference>
<dbReference type="InterPro" id="IPR036390">
    <property type="entry name" value="WH_DNA-bd_sf"/>
</dbReference>
<dbReference type="InterPro" id="IPR051534">
    <property type="entry name" value="CBASS_pafABC_assoc_protein"/>
</dbReference>
<dbReference type="SUPFAM" id="SSF46785">
    <property type="entry name" value="Winged helix' DNA-binding domain"/>
    <property type="match status" value="1"/>
</dbReference>
<evidence type="ECO:0000313" key="4">
    <source>
        <dbReference type="Proteomes" id="UP001431221"/>
    </source>
</evidence>
<dbReference type="Pfam" id="PF08279">
    <property type="entry name" value="HTH_11"/>
    <property type="match status" value="1"/>
</dbReference>
<sequence>MRRADRLFEIIQILRRVRRPVSAQAIADELEVSKRSVYRDIATLMAQRVPIRGEAGIGYILEDGFDMPPLMLTAEEIDAAVLGALWVSTRAEPELARAAENLLAKIEAITPEPLRRHIGGTAMSVRPVTSASEDLVDAGLLRQAILDGRKVVLGYRDQNGRESERTVWPILLGYRDEGRILAAWCELREGFRYFRTDRMTFARALESRYPDNPAALKKRWRAAMDAERKQFEAADQLFWPR</sequence>
<dbReference type="Proteomes" id="UP001431221">
    <property type="component" value="Unassembled WGS sequence"/>
</dbReference>
<dbReference type="PANTHER" id="PTHR34580">
    <property type="match status" value="1"/>
</dbReference>